<feature type="signal peptide" evidence="1">
    <location>
        <begin position="1"/>
        <end position="27"/>
    </location>
</feature>
<dbReference type="InterPro" id="IPR036514">
    <property type="entry name" value="SGNH_hydro_sf"/>
</dbReference>
<dbReference type="EMBL" id="CP011807">
    <property type="protein sequence ID" value="AKM28986.1"/>
    <property type="molecule type" value="Genomic_DNA"/>
</dbReference>
<evidence type="ECO:0000313" key="3">
    <source>
        <dbReference type="EMBL" id="AKM28986.1"/>
    </source>
</evidence>
<dbReference type="InterPro" id="IPR051532">
    <property type="entry name" value="Ester_Hydrolysis_Enzymes"/>
</dbReference>
<dbReference type="Proteomes" id="UP000035651">
    <property type="component" value="Chromosome"/>
</dbReference>
<name>A0A0H3WQY6_9BURK</name>
<organism evidence="3 4">
    <name type="scientific">Pandoraea faecigallinarum</name>
    <dbReference type="NCBI Taxonomy" id="656179"/>
    <lineage>
        <taxon>Bacteria</taxon>
        <taxon>Pseudomonadati</taxon>
        <taxon>Pseudomonadota</taxon>
        <taxon>Betaproteobacteria</taxon>
        <taxon>Burkholderiales</taxon>
        <taxon>Burkholderiaceae</taxon>
        <taxon>Pandoraea</taxon>
    </lineage>
</organism>
<dbReference type="AlphaFoldDB" id="A0A0H3WQY6"/>
<feature type="domain" description="SGNH hydrolase-type esterase" evidence="2">
    <location>
        <begin position="37"/>
        <end position="197"/>
    </location>
</feature>
<evidence type="ECO:0000256" key="1">
    <source>
        <dbReference type="SAM" id="SignalP"/>
    </source>
</evidence>
<dbReference type="OrthoDB" id="9786188at2"/>
<accession>A0A0H3WQY6</accession>
<dbReference type="GO" id="GO:0004622">
    <property type="term" value="F:phosphatidylcholine lysophospholipase activity"/>
    <property type="evidence" value="ECO:0007669"/>
    <property type="project" value="TreeGrafter"/>
</dbReference>
<dbReference type="Pfam" id="PF13472">
    <property type="entry name" value="Lipase_GDSL_2"/>
    <property type="match status" value="1"/>
</dbReference>
<dbReference type="Gene3D" id="3.40.50.1110">
    <property type="entry name" value="SGNH hydrolase"/>
    <property type="match status" value="1"/>
</dbReference>
<gene>
    <name evidence="3" type="ORF">AB870_00820</name>
</gene>
<dbReference type="KEGG" id="pfg:AB870_00820"/>
<evidence type="ECO:0000313" key="4">
    <source>
        <dbReference type="Proteomes" id="UP000035651"/>
    </source>
</evidence>
<dbReference type="PANTHER" id="PTHR30383:SF24">
    <property type="entry name" value="THIOESTERASE 1_PROTEASE 1_LYSOPHOSPHOLIPASE L1"/>
    <property type="match status" value="1"/>
</dbReference>
<dbReference type="RefSeq" id="WP_047904951.1">
    <property type="nucleotide sequence ID" value="NZ_CP011807.3"/>
</dbReference>
<feature type="chain" id="PRO_5005203804" evidence="1">
    <location>
        <begin position="28"/>
        <end position="232"/>
    </location>
</feature>
<dbReference type="SUPFAM" id="SSF52266">
    <property type="entry name" value="SGNH hydrolase"/>
    <property type="match status" value="1"/>
</dbReference>
<dbReference type="CDD" id="cd01822">
    <property type="entry name" value="Lysophospholipase_L1_like"/>
    <property type="match status" value="1"/>
</dbReference>
<dbReference type="PANTHER" id="PTHR30383">
    <property type="entry name" value="THIOESTERASE 1/PROTEASE 1/LYSOPHOSPHOLIPASE L1"/>
    <property type="match status" value="1"/>
</dbReference>
<sequence>MARRRFLKLAVSAFVGGCLLTGTAANAASSGAPAILVVGDSLSAEYGIARGAGWVNLMQQTITQNGFDYNVVNASISGDTTSGGRARLAPLLERYRPVVTIIELGGNDALRGIPLDLTRSNLREMIAASRKAGSQVIVVGMRIPPNYGPDYSEQFFAMFSTLAKQENTGYVPFLLAGVAEHQDWFQQDQIHPLAKAHPQILQNVWPTVKPLLKPAGKPPAKAVNARASKPGA</sequence>
<protein>
    <submittedName>
        <fullName evidence="3">Arylesterase</fullName>
    </submittedName>
</protein>
<keyword evidence="4" id="KW-1185">Reference proteome</keyword>
<dbReference type="InterPro" id="IPR013830">
    <property type="entry name" value="SGNH_hydro"/>
</dbReference>
<dbReference type="PATRIC" id="fig|656179.3.peg.178"/>
<proteinExistence type="predicted"/>
<keyword evidence="1" id="KW-0732">Signal</keyword>
<evidence type="ECO:0000259" key="2">
    <source>
        <dbReference type="Pfam" id="PF13472"/>
    </source>
</evidence>
<reference evidence="3" key="1">
    <citation type="submission" date="2016-06" db="EMBL/GenBank/DDBJ databases">
        <title>Complete Genome Sequence of Pandoraea faecigallinarum DSM-23572.</title>
        <authorList>
            <person name="Yong D."/>
            <person name="Ee R."/>
            <person name="Lim Y.-L."/>
            <person name="Yin W.-F."/>
            <person name="Chan K.-G."/>
        </authorList>
    </citation>
    <scope>NUCLEOTIDE SEQUENCE</scope>
    <source>
        <strain evidence="3">DSM 23572</strain>
    </source>
</reference>
<dbReference type="STRING" id="656179.AB870_00820"/>